<dbReference type="AlphaFoldDB" id="A0AA88XQB1"/>
<dbReference type="PANTHER" id="PTHR31781:SF1">
    <property type="entry name" value="PROTEIN UNC-80 HOMOLOG"/>
    <property type="match status" value="1"/>
</dbReference>
<organism evidence="3 4">
    <name type="scientific">Pinctada imbricata</name>
    <name type="common">Atlantic pearl-oyster</name>
    <name type="synonym">Pinctada martensii</name>
    <dbReference type="NCBI Taxonomy" id="66713"/>
    <lineage>
        <taxon>Eukaryota</taxon>
        <taxon>Metazoa</taxon>
        <taxon>Spiralia</taxon>
        <taxon>Lophotrochozoa</taxon>
        <taxon>Mollusca</taxon>
        <taxon>Bivalvia</taxon>
        <taxon>Autobranchia</taxon>
        <taxon>Pteriomorphia</taxon>
        <taxon>Pterioida</taxon>
        <taxon>Pterioidea</taxon>
        <taxon>Pteriidae</taxon>
        <taxon>Pinctada</taxon>
    </lineage>
</organism>
<gene>
    <name evidence="3" type="ORF">FSP39_019682</name>
</gene>
<name>A0AA88XQB1_PINIB</name>
<dbReference type="Pfam" id="PF15778">
    <property type="entry name" value="UNC80_N"/>
    <property type="match status" value="1"/>
</dbReference>
<dbReference type="GO" id="GO:0030424">
    <property type="term" value="C:axon"/>
    <property type="evidence" value="ECO:0007669"/>
    <property type="project" value="TreeGrafter"/>
</dbReference>
<evidence type="ECO:0000313" key="4">
    <source>
        <dbReference type="Proteomes" id="UP001186944"/>
    </source>
</evidence>
<dbReference type="Proteomes" id="UP001186944">
    <property type="component" value="Unassembled WGS sequence"/>
</dbReference>
<dbReference type="EMBL" id="VSWD01000011">
    <property type="protein sequence ID" value="KAK3088479.1"/>
    <property type="molecule type" value="Genomic_DNA"/>
</dbReference>
<proteinExistence type="predicted"/>
<dbReference type="PANTHER" id="PTHR31781">
    <property type="entry name" value="UNC80"/>
    <property type="match status" value="1"/>
</dbReference>
<keyword evidence="4" id="KW-1185">Reference proteome</keyword>
<sequence>MPKRKTNSGDDGESDLSVPLPIQTFFWRQTRSGDQQSLERVVVQNILHGLSPSLCEALQSVSRWKVIQSAFPHVMHACSALLASCKQADTDAQFGPSETKLLYILHWIILDAASECEDLESDPSRNNNSVQLHSLSTIQLFVYLFGPIVHMLNLSDFQTLKLENGLRLWQPLWDFRQPDIPCFATPVKPQRNMLKAQRSLLKMNTNAANIYIGKGTSRENLNFPFDLHMHSSRKSSVNDSVASPRAPLVMMPDICPSITTESQSVEVICEHCNTVVTTRGATDCPCQCGRKDSYVTFSLDPRVASLPVMETSIDSDYVQQRLARAVTSGMPGVETPDILSASYFDIAVIRCLFCLHWSEDGVFWALRYIQQRLLEVCDEYLRQDLSERERSRSLPYSDFTLLRSHSNPLDRRHGSYNPQFRRPNTLKAPQLATIPSSGEMVLTDAVRFRGEGRKEPAFKRSRIGDRKQFYQHNEAREDPTIERPRFTLFDEDGSPTKEGTGNGHLSKGSPTDGEKGSAVLSTRTDQMGKRGSYGQAVSPGYKSCDISFFCCHW</sequence>
<evidence type="ECO:0000256" key="1">
    <source>
        <dbReference type="SAM" id="MobiDB-lite"/>
    </source>
</evidence>
<comment type="caution">
    <text evidence="3">The sequence shown here is derived from an EMBL/GenBank/DDBJ whole genome shotgun (WGS) entry which is preliminary data.</text>
</comment>
<reference evidence="3" key="1">
    <citation type="submission" date="2019-08" db="EMBL/GenBank/DDBJ databases">
        <title>The improved chromosome-level genome for the pearl oyster Pinctada fucata martensii using PacBio sequencing and Hi-C.</title>
        <authorList>
            <person name="Zheng Z."/>
        </authorList>
    </citation>
    <scope>NUCLEOTIDE SEQUENCE</scope>
    <source>
        <strain evidence="3">ZZ-2019</strain>
        <tissue evidence="3">Adductor muscle</tissue>
    </source>
</reference>
<accession>A0AA88XQB1</accession>
<feature type="domain" description="Cation channel complex component UNC80 N-terminal" evidence="2">
    <location>
        <begin position="17"/>
        <end position="190"/>
    </location>
</feature>
<protein>
    <recommendedName>
        <fullName evidence="2">Cation channel complex component UNC80 N-terminal domain-containing protein</fullName>
    </recommendedName>
</protein>
<feature type="region of interest" description="Disordered" evidence="1">
    <location>
        <begin position="486"/>
        <end position="537"/>
    </location>
</feature>
<evidence type="ECO:0000313" key="3">
    <source>
        <dbReference type="EMBL" id="KAK3088479.1"/>
    </source>
</evidence>
<dbReference type="GO" id="GO:0034703">
    <property type="term" value="C:cation channel complex"/>
    <property type="evidence" value="ECO:0007669"/>
    <property type="project" value="TreeGrafter"/>
</dbReference>
<dbReference type="InterPro" id="IPR031542">
    <property type="entry name" value="UNC80_N"/>
</dbReference>
<dbReference type="GO" id="GO:0055080">
    <property type="term" value="P:monoatomic cation homeostasis"/>
    <property type="evidence" value="ECO:0007669"/>
    <property type="project" value="TreeGrafter"/>
</dbReference>
<dbReference type="GO" id="GO:0005261">
    <property type="term" value="F:monoatomic cation channel activity"/>
    <property type="evidence" value="ECO:0007669"/>
    <property type="project" value="TreeGrafter"/>
</dbReference>
<evidence type="ECO:0000259" key="2">
    <source>
        <dbReference type="Pfam" id="PF15778"/>
    </source>
</evidence>